<organism evidence="2">
    <name type="scientific">Harpegnathos saltator</name>
    <name type="common">Jerdon's jumping ant</name>
    <dbReference type="NCBI Taxonomy" id="610380"/>
    <lineage>
        <taxon>Eukaryota</taxon>
        <taxon>Metazoa</taxon>
        <taxon>Ecdysozoa</taxon>
        <taxon>Arthropoda</taxon>
        <taxon>Hexapoda</taxon>
        <taxon>Insecta</taxon>
        <taxon>Pterygota</taxon>
        <taxon>Neoptera</taxon>
        <taxon>Endopterygota</taxon>
        <taxon>Hymenoptera</taxon>
        <taxon>Apocrita</taxon>
        <taxon>Aculeata</taxon>
        <taxon>Formicoidea</taxon>
        <taxon>Formicidae</taxon>
        <taxon>Ponerinae</taxon>
        <taxon>Ponerini</taxon>
        <taxon>Harpegnathos</taxon>
    </lineage>
</organism>
<sequence length="190" mass="21508">MEVAWWQGVTKPASDWTKGQVGRCIPLLTLTSDYMLNIPSNETVQVKRQDSGVQGNVDSRIATPVTNMFPDDSKIKFVPLAAYSAVTRRTSSMHVKSDILKRPDELSVRKYETYANSSAKYQFTDYDEIELVREDVIYAASFYYIIKRPVADKERASKHKISFKQEADVGQECPSCGFSTGNELFVDLEN</sequence>
<gene>
    <name evidence="1" type="ORF">EAI_12965</name>
</gene>
<name>E2BZ48_HARSA</name>
<proteinExistence type="predicted"/>
<evidence type="ECO:0000313" key="2">
    <source>
        <dbReference type="Proteomes" id="UP000008237"/>
    </source>
</evidence>
<reference evidence="1 2" key="1">
    <citation type="journal article" date="2010" name="Science">
        <title>Genomic comparison of the ants Camponotus floridanus and Harpegnathos saltator.</title>
        <authorList>
            <person name="Bonasio R."/>
            <person name="Zhang G."/>
            <person name="Ye C."/>
            <person name="Mutti N.S."/>
            <person name="Fang X."/>
            <person name="Qin N."/>
            <person name="Donahue G."/>
            <person name="Yang P."/>
            <person name="Li Q."/>
            <person name="Li C."/>
            <person name="Zhang P."/>
            <person name="Huang Z."/>
            <person name="Berger S.L."/>
            <person name="Reinberg D."/>
            <person name="Wang J."/>
            <person name="Liebig J."/>
        </authorList>
    </citation>
    <scope>NUCLEOTIDE SEQUENCE [LARGE SCALE GENOMIC DNA]</scope>
    <source>
        <strain evidence="1 2">R22 G/1</strain>
    </source>
</reference>
<evidence type="ECO:0000313" key="1">
    <source>
        <dbReference type="EMBL" id="EFN79050.1"/>
    </source>
</evidence>
<accession>E2BZ48</accession>
<dbReference type="EMBL" id="GL451555">
    <property type="protein sequence ID" value="EFN79050.1"/>
    <property type="molecule type" value="Genomic_DNA"/>
</dbReference>
<dbReference type="Proteomes" id="UP000008237">
    <property type="component" value="Unassembled WGS sequence"/>
</dbReference>
<dbReference type="InParanoid" id="E2BZ48"/>
<protein>
    <submittedName>
        <fullName evidence="1">Uncharacterized protein</fullName>
    </submittedName>
</protein>
<dbReference type="AlphaFoldDB" id="E2BZ48"/>
<keyword evidence="2" id="KW-1185">Reference proteome</keyword>